<dbReference type="Proteomes" id="UP000008850">
    <property type="component" value="Chromosome"/>
</dbReference>
<feature type="region of interest" description="Disordered" evidence="1">
    <location>
        <begin position="19"/>
        <end position="40"/>
    </location>
</feature>
<reference evidence="2 3" key="1">
    <citation type="journal article" date="2012" name="J. Bacteriol.">
        <title>Complete genome sequence of Pelagibacterium halotolerans B2T.</title>
        <authorList>
            <person name="Huo Y.Y."/>
            <person name="Cheng H."/>
            <person name="Han X.F."/>
            <person name="Jiang X.W."/>
            <person name="Sun C."/>
            <person name="Zhang X.Q."/>
            <person name="Zhu X.F."/>
            <person name="Liu Y.F."/>
            <person name="Li P.F."/>
            <person name="Ni P.X."/>
            <person name="Wu M."/>
        </authorList>
    </citation>
    <scope>NUCLEOTIDE SEQUENCE [LARGE SCALE GENOMIC DNA]</scope>
    <source>
        <strain evidence="3">DSM 22347 / JCM 15775 / CGMCC 1.7692 / B2</strain>
    </source>
</reference>
<dbReference type="EMBL" id="CP003075">
    <property type="protein sequence ID" value="AEQ53508.1"/>
    <property type="molecule type" value="Genomic_DNA"/>
</dbReference>
<accession>G4RA25</accession>
<dbReference type="AlphaFoldDB" id="G4RA25"/>
<proteinExistence type="predicted"/>
<gene>
    <name evidence="2" type="ordered locus">KKY_3523</name>
</gene>
<keyword evidence="3" id="KW-1185">Reference proteome</keyword>
<sequence length="40" mass="4515">MSSKRMSSTRSGMETVLRFGHATKQGFRAEDLSQSNPERL</sequence>
<protein>
    <submittedName>
        <fullName evidence="2">Uncharacterized protein</fullName>
    </submittedName>
</protein>
<organism evidence="2 3">
    <name type="scientific">Pelagibacterium halotolerans (strain DSM 22347 / JCM 15775 / CGMCC 1.7692 / B2)</name>
    <dbReference type="NCBI Taxonomy" id="1082931"/>
    <lineage>
        <taxon>Bacteria</taxon>
        <taxon>Pseudomonadati</taxon>
        <taxon>Pseudomonadota</taxon>
        <taxon>Alphaproteobacteria</taxon>
        <taxon>Hyphomicrobiales</taxon>
        <taxon>Devosiaceae</taxon>
        <taxon>Pelagibacterium</taxon>
    </lineage>
</organism>
<evidence type="ECO:0000256" key="1">
    <source>
        <dbReference type="SAM" id="MobiDB-lite"/>
    </source>
</evidence>
<dbReference type="KEGG" id="phl:KKY_3523"/>
<evidence type="ECO:0000313" key="2">
    <source>
        <dbReference type="EMBL" id="AEQ53508.1"/>
    </source>
</evidence>
<name>G4RA25_PELHB</name>
<evidence type="ECO:0000313" key="3">
    <source>
        <dbReference type="Proteomes" id="UP000008850"/>
    </source>
</evidence>
<dbReference type="HOGENOM" id="CLU_3293884_0_0_5"/>